<sequence length="732" mass="82217">MSRGSHLAVSAQVPVEKGAVFELNNRRGKVAELRTTSCLVVWDEFVDPNTGEVLPAISDTVSHEDFCRYDRNGRLSIIRRPSAAAAEGQRDRSHRTKAEIARMKHRYCYVSAAQQMISDGDLEESRAGFIARGEILIGLGTVYYNQYLKKEAGASGKRGGAKVNLGDQSDLPKSPANIYKWYCAFRRGGQNALFDRYISSGNRGSRYTEAEQALVQSVIRQRLDEERCSIASIVDSVRAVIDVRNDEAARSNPPGKFFNRPGYEFIHSAIDALAPLDHAIRTRGLKVAYRDMHALGIGVKTSRALERVEIDEYTFDLMVILKGLGVWDWLRLEERSILGLDGSTRRVVLSAALDVHTRCIVGMQISASRTTSLLRETVEMIFMDKTPIADAVGAHEPWHMHGRPETIVLDRGPNYIGDEVYDLLADLGIVNLGAPAKKPWLRPFIERLFRTIHLGFAQRFSGRTFSDVVARGENDPAARASMTIDEFLHWLVRWIVDIYHNTEHAGLLGRTPAEAWTQSQTSSRLQAVSREELRKVFGIRRTRKLGPSGITMMHIRYQTDDLMKIYYAPPNRQKSLEVAWWPHDIGTISVKVGPDRWMNVTSADPMWIGKSFDDLMMVRYRLTGERDRSDAVKARALADLNAAAHRGKVLRGLLPTFVTDGTYDRYEADFMRFMSTAEREFDVPEHMDLFDGIIDLQAAAPAADMSLMPSATPTAFPPTTSTSLDDDDDIME</sequence>
<evidence type="ECO:0000313" key="4">
    <source>
        <dbReference type="Proteomes" id="UP001595539"/>
    </source>
</evidence>
<dbReference type="SUPFAM" id="SSF53098">
    <property type="entry name" value="Ribonuclease H-like"/>
    <property type="match status" value="1"/>
</dbReference>
<organism evidence="3 4">
    <name type="scientific">Paracoccus angustae</name>
    <dbReference type="NCBI Taxonomy" id="1671480"/>
    <lineage>
        <taxon>Bacteria</taxon>
        <taxon>Pseudomonadati</taxon>
        <taxon>Pseudomonadota</taxon>
        <taxon>Alphaproteobacteria</taxon>
        <taxon>Rhodobacterales</taxon>
        <taxon>Paracoccaceae</taxon>
        <taxon>Paracoccus</taxon>
    </lineage>
</organism>
<proteinExistence type="predicted"/>
<feature type="domain" description="Integrase catalytic" evidence="2">
    <location>
        <begin position="305"/>
        <end position="520"/>
    </location>
</feature>
<gene>
    <name evidence="3" type="ORF">ACFOM8_00020</name>
</gene>
<keyword evidence="4" id="KW-1185">Reference proteome</keyword>
<evidence type="ECO:0000313" key="3">
    <source>
        <dbReference type="EMBL" id="MFC3627827.1"/>
    </source>
</evidence>
<accession>A0ABV7TYW4</accession>
<dbReference type="InterPro" id="IPR001584">
    <property type="entry name" value="Integrase_cat-core"/>
</dbReference>
<feature type="compositionally biased region" description="Low complexity" evidence="1">
    <location>
        <begin position="709"/>
        <end position="723"/>
    </location>
</feature>
<dbReference type="InterPro" id="IPR012337">
    <property type="entry name" value="RNaseH-like_sf"/>
</dbReference>
<dbReference type="PROSITE" id="PS50994">
    <property type="entry name" value="INTEGRASE"/>
    <property type="match status" value="1"/>
</dbReference>
<dbReference type="InterPro" id="IPR036397">
    <property type="entry name" value="RNaseH_sf"/>
</dbReference>
<dbReference type="EMBL" id="JBHRXY010000001">
    <property type="protein sequence ID" value="MFC3627827.1"/>
    <property type="molecule type" value="Genomic_DNA"/>
</dbReference>
<name>A0ABV7TYW4_9RHOB</name>
<feature type="region of interest" description="Disordered" evidence="1">
    <location>
        <begin position="709"/>
        <end position="732"/>
    </location>
</feature>
<reference evidence="4" key="1">
    <citation type="journal article" date="2019" name="Int. J. Syst. Evol. Microbiol.">
        <title>The Global Catalogue of Microorganisms (GCM) 10K type strain sequencing project: providing services to taxonomists for standard genome sequencing and annotation.</title>
        <authorList>
            <consortium name="The Broad Institute Genomics Platform"/>
            <consortium name="The Broad Institute Genome Sequencing Center for Infectious Disease"/>
            <person name="Wu L."/>
            <person name="Ma J."/>
        </authorList>
    </citation>
    <scope>NUCLEOTIDE SEQUENCE [LARGE SCALE GENOMIC DNA]</scope>
    <source>
        <strain evidence="4">KCTC 42473</strain>
    </source>
</reference>
<protein>
    <recommendedName>
        <fullName evidence="2">Integrase catalytic domain-containing protein</fullName>
    </recommendedName>
</protein>
<dbReference type="RefSeq" id="WP_377758220.1">
    <property type="nucleotide sequence ID" value="NZ_JBHRXY010000001.1"/>
</dbReference>
<evidence type="ECO:0000256" key="1">
    <source>
        <dbReference type="SAM" id="MobiDB-lite"/>
    </source>
</evidence>
<dbReference type="Proteomes" id="UP001595539">
    <property type="component" value="Unassembled WGS sequence"/>
</dbReference>
<dbReference type="Gene3D" id="3.30.420.10">
    <property type="entry name" value="Ribonuclease H-like superfamily/Ribonuclease H"/>
    <property type="match status" value="1"/>
</dbReference>
<evidence type="ECO:0000259" key="2">
    <source>
        <dbReference type="PROSITE" id="PS50994"/>
    </source>
</evidence>
<comment type="caution">
    <text evidence="3">The sequence shown here is derived from an EMBL/GenBank/DDBJ whole genome shotgun (WGS) entry which is preliminary data.</text>
</comment>